<evidence type="ECO:0000256" key="1">
    <source>
        <dbReference type="ARBA" id="ARBA00022515"/>
    </source>
</evidence>
<keyword evidence="4 12" id="KW-0547">Nucleotide-binding</keyword>
<dbReference type="FunFam" id="3.40.50.300:FF:000489">
    <property type="entry name" value="Primosome assembly protein PriA"/>
    <property type="match status" value="1"/>
</dbReference>
<keyword evidence="2 12" id="KW-0235">DNA replication</keyword>
<comment type="catalytic activity">
    <reaction evidence="12">
        <text>Couples ATP hydrolysis with the unwinding of duplex DNA by translocating in the 3'-5' direction.</text>
        <dbReference type="EC" id="5.6.2.4"/>
    </reaction>
</comment>
<dbReference type="Gene3D" id="3.40.50.300">
    <property type="entry name" value="P-loop containing nucleotide triphosphate hydrolases"/>
    <property type="match status" value="2"/>
</dbReference>
<evidence type="ECO:0000256" key="3">
    <source>
        <dbReference type="ARBA" id="ARBA00022723"/>
    </source>
</evidence>
<keyword evidence="9 12" id="KW-0238">DNA-binding</keyword>
<dbReference type="Pfam" id="PF00270">
    <property type="entry name" value="DEAD"/>
    <property type="match status" value="1"/>
</dbReference>
<keyword evidence="6 12" id="KW-0347">Helicase</keyword>
<keyword evidence="8 12" id="KW-0067">ATP-binding</keyword>
<dbReference type="GO" id="GO:1990077">
    <property type="term" value="C:primosome complex"/>
    <property type="evidence" value="ECO:0007669"/>
    <property type="project" value="UniProtKB-UniRule"/>
</dbReference>
<comment type="subunit">
    <text evidence="12">Component of the replication restart primosome.</text>
</comment>
<keyword evidence="3 12" id="KW-0479">Metal-binding</keyword>
<evidence type="ECO:0000256" key="13">
    <source>
        <dbReference type="SAM" id="Coils"/>
    </source>
</evidence>
<comment type="catalytic activity">
    <reaction evidence="11 12">
        <text>ATP + H2O = ADP + phosphate + H(+)</text>
        <dbReference type="Rhea" id="RHEA:13065"/>
        <dbReference type="ChEBI" id="CHEBI:15377"/>
        <dbReference type="ChEBI" id="CHEBI:15378"/>
        <dbReference type="ChEBI" id="CHEBI:30616"/>
        <dbReference type="ChEBI" id="CHEBI:43474"/>
        <dbReference type="ChEBI" id="CHEBI:456216"/>
        <dbReference type="EC" id="5.6.2.4"/>
    </reaction>
</comment>
<dbReference type="Pfam" id="PF18319">
    <property type="entry name" value="Zn_ribbon_PriA"/>
    <property type="match status" value="1"/>
</dbReference>
<evidence type="ECO:0000256" key="2">
    <source>
        <dbReference type="ARBA" id="ARBA00022705"/>
    </source>
</evidence>
<dbReference type="GO" id="GO:0006310">
    <property type="term" value="P:DNA recombination"/>
    <property type="evidence" value="ECO:0007669"/>
    <property type="project" value="InterPro"/>
</dbReference>
<dbReference type="PROSITE" id="PS51192">
    <property type="entry name" value="HELICASE_ATP_BIND_1"/>
    <property type="match status" value="1"/>
</dbReference>
<keyword evidence="5 12" id="KW-0378">Hydrolase</keyword>
<evidence type="ECO:0000313" key="16">
    <source>
        <dbReference type="Proteomes" id="UP000823617"/>
    </source>
</evidence>
<evidence type="ECO:0000256" key="6">
    <source>
        <dbReference type="ARBA" id="ARBA00022806"/>
    </source>
</evidence>
<keyword evidence="13" id="KW-0175">Coiled coil</keyword>
<evidence type="ECO:0000256" key="12">
    <source>
        <dbReference type="HAMAP-Rule" id="MF_00983"/>
    </source>
</evidence>
<dbReference type="GO" id="GO:0005524">
    <property type="term" value="F:ATP binding"/>
    <property type="evidence" value="ECO:0007669"/>
    <property type="project" value="UniProtKB-UniRule"/>
</dbReference>
<feature type="binding site" evidence="12">
    <location>
        <position position="507"/>
    </location>
    <ligand>
        <name>Zn(2+)</name>
        <dbReference type="ChEBI" id="CHEBI:29105"/>
        <label>2</label>
    </ligand>
</feature>
<evidence type="ECO:0000256" key="8">
    <source>
        <dbReference type="ARBA" id="ARBA00022840"/>
    </source>
</evidence>
<dbReference type="GO" id="GO:0016787">
    <property type="term" value="F:hydrolase activity"/>
    <property type="evidence" value="ECO:0007669"/>
    <property type="project" value="UniProtKB-KW"/>
</dbReference>
<dbReference type="PANTHER" id="PTHR30580:SF0">
    <property type="entry name" value="PRIMOSOMAL PROTEIN N"/>
    <property type="match status" value="1"/>
</dbReference>
<dbReference type="InterPro" id="IPR042115">
    <property type="entry name" value="PriA_3primeBD_sf"/>
</dbReference>
<dbReference type="HAMAP" id="MF_00983">
    <property type="entry name" value="PriA"/>
    <property type="match status" value="1"/>
</dbReference>
<reference evidence="15" key="1">
    <citation type="submission" date="2020-10" db="EMBL/GenBank/DDBJ databases">
        <authorList>
            <person name="Gilroy R."/>
        </authorList>
    </citation>
    <scope>NUCLEOTIDE SEQUENCE</scope>
    <source>
        <strain evidence="15">B1-3475</strain>
    </source>
</reference>
<proteinExistence type="inferred from homology"/>
<evidence type="ECO:0000256" key="10">
    <source>
        <dbReference type="ARBA" id="ARBA00023235"/>
    </source>
</evidence>
<dbReference type="GO" id="GO:0003677">
    <property type="term" value="F:DNA binding"/>
    <property type="evidence" value="ECO:0007669"/>
    <property type="project" value="UniProtKB-UniRule"/>
</dbReference>
<feature type="binding site" evidence="12">
    <location>
        <position position="477"/>
    </location>
    <ligand>
        <name>Zn(2+)</name>
        <dbReference type="ChEBI" id="CHEBI:29105"/>
        <label>1</label>
    </ligand>
</feature>
<keyword evidence="1 12" id="KW-0639">Primosome</keyword>
<feature type="coiled-coil region" evidence="13">
    <location>
        <begin position="110"/>
        <end position="190"/>
    </location>
</feature>
<dbReference type="GO" id="GO:0008270">
    <property type="term" value="F:zinc ion binding"/>
    <property type="evidence" value="ECO:0007669"/>
    <property type="project" value="UniProtKB-UniRule"/>
</dbReference>
<comment type="similarity">
    <text evidence="12">Belongs to the helicase family. PriA subfamily.</text>
</comment>
<dbReference type="InterPro" id="IPR005259">
    <property type="entry name" value="PriA"/>
</dbReference>
<evidence type="ECO:0000256" key="7">
    <source>
        <dbReference type="ARBA" id="ARBA00022833"/>
    </source>
</evidence>
<dbReference type="InterPro" id="IPR001650">
    <property type="entry name" value="Helicase_C-like"/>
</dbReference>
<evidence type="ECO:0000256" key="5">
    <source>
        <dbReference type="ARBA" id="ARBA00022801"/>
    </source>
</evidence>
<evidence type="ECO:0000256" key="9">
    <source>
        <dbReference type="ARBA" id="ARBA00023125"/>
    </source>
</evidence>
<feature type="binding site" evidence="12">
    <location>
        <position position="517"/>
    </location>
    <ligand>
        <name>Zn(2+)</name>
        <dbReference type="ChEBI" id="CHEBI:29105"/>
        <label>1</label>
    </ligand>
</feature>
<dbReference type="InterPro" id="IPR014001">
    <property type="entry name" value="Helicase_ATP-bd"/>
</dbReference>
<evidence type="ECO:0000256" key="11">
    <source>
        <dbReference type="ARBA" id="ARBA00048988"/>
    </source>
</evidence>
<feature type="binding site" evidence="12">
    <location>
        <position position="520"/>
    </location>
    <ligand>
        <name>Zn(2+)</name>
        <dbReference type="ChEBI" id="CHEBI:29105"/>
        <label>1</label>
    </ligand>
</feature>
<reference evidence="15" key="2">
    <citation type="journal article" date="2021" name="PeerJ">
        <title>Extensive microbial diversity within the chicken gut microbiome revealed by metagenomics and culture.</title>
        <authorList>
            <person name="Gilroy R."/>
            <person name="Ravi A."/>
            <person name="Getino M."/>
            <person name="Pursley I."/>
            <person name="Horton D.L."/>
            <person name="Alikhan N.F."/>
            <person name="Baker D."/>
            <person name="Gharbi K."/>
            <person name="Hall N."/>
            <person name="Watson M."/>
            <person name="Adriaenssens E.M."/>
            <person name="Foster-Nyarko E."/>
            <person name="Jarju S."/>
            <person name="Secka A."/>
            <person name="Antonio M."/>
            <person name="Oren A."/>
            <person name="Chaudhuri R.R."/>
            <person name="La Ragione R."/>
            <person name="Hildebrand F."/>
            <person name="Pallen M.J."/>
        </authorList>
    </citation>
    <scope>NUCLEOTIDE SEQUENCE</scope>
    <source>
        <strain evidence="15">B1-3475</strain>
    </source>
</reference>
<protein>
    <recommendedName>
        <fullName evidence="12">Replication restart protein PriA</fullName>
    </recommendedName>
    <alternativeName>
        <fullName evidence="12">ATP-dependent DNA helicase PriA</fullName>
        <ecNumber evidence="12">5.6.2.4</ecNumber>
    </alternativeName>
    <alternativeName>
        <fullName evidence="12">DNA 3'-5' helicase PriA</fullName>
    </alternativeName>
</protein>
<dbReference type="GO" id="GO:0043138">
    <property type="term" value="F:3'-5' DNA helicase activity"/>
    <property type="evidence" value="ECO:0007669"/>
    <property type="project" value="UniProtKB-EC"/>
</dbReference>
<dbReference type="GO" id="GO:0006302">
    <property type="term" value="P:double-strand break repair"/>
    <property type="evidence" value="ECO:0007669"/>
    <property type="project" value="InterPro"/>
</dbReference>
<keyword evidence="10 12" id="KW-0413">Isomerase</keyword>
<dbReference type="GO" id="GO:0006269">
    <property type="term" value="P:DNA replication, synthesis of primer"/>
    <property type="evidence" value="ECO:0007669"/>
    <property type="project" value="UniProtKB-KW"/>
</dbReference>
<dbReference type="InterPro" id="IPR040498">
    <property type="entry name" value="PriA_CRR"/>
</dbReference>
<feature type="binding site" evidence="12">
    <location>
        <position position="504"/>
    </location>
    <ligand>
        <name>Zn(2+)</name>
        <dbReference type="ChEBI" id="CHEBI:29105"/>
        <label>2</label>
    </ligand>
</feature>
<dbReference type="PANTHER" id="PTHR30580">
    <property type="entry name" value="PRIMOSOMAL PROTEIN N"/>
    <property type="match status" value="1"/>
</dbReference>
<gene>
    <name evidence="12 15" type="primary">priA</name>
    <name evidence="15" type="ORF">IAC08_06150</name>
</gene>
<dbReference type="Pfam" id="PF17764">
    <property type="entry name" value="PriA_3primeBD"/>
    <property type="match status" value="1"/>
</dbReference>
<evidence type="ECO:0000259" key="14">
    <source>
        <dbReference type="PROSITE" id="PS51192"/>
    </source>
</evidence>
<dbReference type="SMART" id="SM00487">
    <property type="entry name" value="DEXDc"/>
    <property type="match status" value="1"/>
</dbReference>
<name>A0A9D9HLD5_9BACT</name>
<dbReference type="CDD" id="cd17929">
    <property type="entry name" value="DEXHc_priA"/>
    <property type="match status" value="1"/>
</dbReference>
<dbReference type="GO" id="GO:0006270">
    <property type="term" value="P:DNA replication initiation"/>
    <property type="evidence" value="ECO:0007669"/>
    <property type="project" value="TreeGrafter"/>
</dbReference>
<sequence>MPQTNYISVILPLRLEWEPCYSCAFAVAPGDRVRVVFAGKEYVGAVDRTGIEPEAELVSQGKIRPVIKVEDSLSPVFPEEIALWKAVAEYYMCTIGEVYKAAYPAVKIQNEETQARMDIQAKEKETARQKAKAEKVQAMISRLEERLSRKQEALGKARKDSVKERLTAEAEGISAELERYRTEMEKFRTEPEATMRAAGLNQMQETSEGDRRAAMQTQGRTGETLIDDGIVLSEAQEKAARQIRDGFSKGKPVLLKGVTGSGKTEIYIRLAAEALNSGKNVLYLVPEISLSRQLEYRIRKIFGDSLMVFHSGESTAKRRLTAYKVRFGNGWIVLGTRSALFLPLHDLGLIIVDEEHDPSYKQDSPAPRYNGRDSAIMLAGIHRCSILLGSATPSLESEHNCRMGKFDLVTLETRYHEGEDADIEIIDTIAERKKHGMRGSFSIKLIEHIQETLSVGGQVMLFRSRRSFSPAVQCTECGAIPKCPHCNVSLSLHKGGSGNSRLVCHYCGYSTPYTGTCQQCGGEMRGLGAGTQKIEEEAAALFPHARIARLDSDTAQSAVYSKDTIRKFSHGEIDILVGTQMVTKGFDFPDLRLVAVMQADTLLSLQDFRADEKAAQLLEQFRGRCGRRGEKGLFVIQTSVPDHPVYRLLSEGNDQEDDELLSERKLFGYPPYTRIINIIIKDTVEQRAERMGTKLAGLLESGRPPYVLSGPYSPAVDKVADSFIRIIRLNLRKDRMLAMTKRQIYSTVTAFEENEKYQNHLAIDVDPS</sequence>
<dbReference type="AlphaFoldDB" id="A0A9D9HLD5"/>
<dbReference type="EMBL" id="JADIMK010000066">
    <property type="protein sequence ID" value="MBO8455969.1"/>
    <property type="molecule type" value="Genomic_DNA"/>
</dbReference>
<dbReference type="Gene3D" id="3.40.1440.60">
    <property type="entry name" value="PriA, 3(prime) DNA-binding domain"/>
    <property type="match status" value="1"/>
</dbReference>
<dbReference type="InterPro" id="IPR027417">
    <property type="entry name" value="P-loop_NTPase"/>
</dbReference>
<comment type="cofactor">
    <cofactor evidence="12">
        <name>Zn(2+)</name>
        <dbReference type="ChEBI" id="CHEBI:29105"/>
    </cofactor>
    <text evidence="12">Binds 2 zinc ions per subunit.</text>
</comment>
<dbReference type="SUPFAM" id="SSF52540">
    <property type="entry name" value="P-loop containing nucleoside triphosphate hydrolases"/>
    <property type="match status" value="2"/>
</dbReference>
<dbReference type="InterPro" id="IPR041222">
    <property type="entry name" value="PriA_3primeBD"/>
</dbReference>
<evidence type="ECO:0000256" key="4">
    <source>
        <dbReference type="ARBA" id="ARBA00022741"/>
    </source>
</evidence>
<organism evidence="15 16">
    <name type="scientific">Candidatus Cryptobacteroides intestinigallinarum</name>
    <dbReference type="NCBI Taxonomy" id="2840767"/>
    <lineage>
        <taxon>Bacteria</taxon>
        <taxon>Pseudomonadati</taxon>
        <taxon>Bacteroidota</taxon>
        <taxon>Bacteroidia</taxon>
        <taxon>Bacteroidales</taxon>
        <taxon>Candidatus Cryptobacteroides</taxon>
    </lineage>
</organism>
<dbReference type="NCBIfam" id="TIGR00595">
    <property type="entry name" value="priA"/>
    <property type="match status" value="1"/>
</dbReference>
<keyword evidence="7 12" id="KW-0862">Zinc</keyword>
<evidence type="ECO:0000313" key="15">
    <source>
        <dbReference type="EMBL" id="MBO8455969.1"/>
    </source>
</evidence>
<dbReference type="SMART" id="SM00490">
    <property type="entry name" value="HELICc"/>
    <property type="match status" value="1"/>
</dbReference>
<dbReference type="EC" id="5.6.2.4" evidence="12"/>
<feature type="binding site" evidence="12">
    <location>
        <position position="486"/>
    </location>
    <ligand>
        <name>Zn(2+)</name>
        <dbReference type="ChEBI" id="CHEBI:29105"/>
        <label>2</label>
    </ligand>
</feature>
<comment type="caution">
    <text evidence="15">The sequence shown here is derived from an EMBL/GenBank/DDBJ whole genome shotgun (WGS) entry which is preliminary data.</text>
</comment>
<dbReference type="Pfam" id="PF00271">
    <property type="entry name" value="Helicase_C"/>
    <property type="match status" value="1"/>
</dbReference>
<feature type="binding site" evidence="12">
    <location>
        <position position="474"/>
    </location>
    <ligand>
        <name>Zn(2+)</name>
        <dbReference type="ChEBI" id="CHEBI:29105"/>
        <label>1</label>
    </ligand>
</feature>
<comment type="function">
    <text evidence="12">Initiates the restart of stalled replication forks, which reloads the replicative helicase on sites other than the origin of replication. Recognizes and binds to abandoned replication forks and remodels them to uncover a helicase loading site. Promotes assembly of the primosome at these replication forks.</text>
</comment>
<dbReference type="Proteomes" id="UP000823617">
    <property type="component" value="Unassembled WGS sequence"/>
</dbReference>
<feature type="binding site" evidence="12">
    <location>
        <position position="483"/>
    </location>
    <ligand>
        <name>Zn(2+)</name>
        <dbReference type="ChEBI" id="CHEBI:29105"/>
        <label>2</label>
    </ligand>
</feature>
<accession>A0A9D9HLD5</accession>
<feature type="domain" description="Helicase ATP-binding" evidence="14">
    <location>
        <begin position="244"/>
        <end position="411"/>
    </location>
</feature>
<dbReference type="InterPro" id="IPR011545">
    <property type="entry name" value="DEAD/DEAH_box_helicase_dom"/>
</dbReference>